<dbReference type="GO" id="GO:0005886">
    <property type="term" value="C:plasma membrane"/>
    <property type="evidence" value="ECO:0007669"/>
    <property type="project" value="UniProtKB-SubCell"/>
</dbReference>
<dbReference type="InterPro" id="IPR052175">
    <property type="entry name" value="ComplexI-like_HydComp"/>
</dbReference>
<evidence type="ECO:0000313" key="11">
    <source>
        <dbReference type="EMBL" id="SMP06436.1"/>
    </source>
</evidence>
<dbReference type="InterPro" id="IPR001516">
    <property type="entry name" value="Proton_antipo_N"/>
</dbReference>
<feature type="transmembrane region" description="Helical" evidence="8">
    <location>
        <begin position="131"/>
        <end position="150"/>
    </location>
</feature>
<feature type="transmembrane region" description="Helical" evidence="8">
    <location>
        <begin position="6"/>
        <end position="23"/>
    </location>
</feature>
<name>A0AA45WKD6_9AQUI</name>
<evidence type="ECO:0000256" key="7">
    <source>
        <dbReference type="RuleBase" id="RU000320"/>
    </source>
</evidence>
<feature type="transmembrane region" description="Helical" evidence="8">
    <location>
        <begin position="162"/>
        <end position="183"/>
    </location>
</feature>
<feature type="transmembrane region" description="Helical" evidence="8">
    <location>
        <begin position="247"/>
        <end position="264"/>
    </location>
</feature>
<comment type="subcellular location">
    <subcellularLocation>
        <location evidence="1">Cell membrane</location>
        <topology evidence="1">Multi-pass membrane protein</topology>
    </subcellularLocation>
    <subcellularLocation>
        <location evidence="7">Membrane</location>
        <topology evidence="7">Multi-pass membrane protein</topology>
    </subcellularLocation>
</comment>
<dbReference type="AlphaFoldDB" id="A0AA45WKD6"/>
<evidence type="ECO:0000313" key="12">
    <source>
        <dbReference type="Proteomes" id="UP001157947"/>
    </source>
</evidence>
<dbReference type="GO" id="GO:0016491">
    <property type="term" value="F:oxidoreductase activity"/>
    <property type="evidence" value="ECO:0007669"/>
    <property type="project" value="UniProtKB-KW"/>
</dbReference>
<keyword evidence="5" id="KW-0560">Oxidoreductase</keyword>
<feature type="transmembrane region" description="Helical" evidence="8">
    <location>
        <begin position="28"/>
        <end position="46"/>
    </location>
</feature>
<gene>
    <name evidence="11" type="ORF">SAMN06264868_10453</name>
</gene>
<evidence type="ECO:0000256" key="8">
    <source>
        <dbReference type="SAM" id="Phobius"/>
    </source>
</evidence>
<evidence type="ECO:0000259" key="9">
    <source>
        <dbReference type="Pfam" id="PF00361"/>
    </source>
</evidence>
<feature type="domain" description="NADH:quinone oxidoreductase/Mrp antiporter transmembrane" evidence="9">
    <location>
        <begin position="126"/>
        <end position="418"/>
    </location>
</feature>
<dbReference type="PRINTS" id="PR01434">
    <property type="entry name" value="NADHDHGNASE5"/>
</dbReference>
<proteinExistence type="predicted"/>
<dbReference type="PANTHER" id="PTHR42682:SF5">
    <property type="entry name" value="HYDROGENASE-4 COMPONENT F"/>
    <property type="match status" value="1"/>
</dbReference>
<feature type="transmembrane region" description="Helical" evidence="8">
    <location>
        <begin position="211"/>
        <end position="235"/>
    </location>
</feature>
<keyword evidence="6 8" id="KW-0472">Membrane</keyword>
<dbReference type="Proteomes" id="UP001157947">
    <property type="component" value="Unassembled WGS sequence"/>
</dbReference>
<dbReference type="Pfam" id="PF00361">
    <property type="entry name" value="Proton_antipo_M"/>
    <property type="match status" value="1"/>
</dbReference>
<dbReference type="EMBL" id="FXTX01000004">
    <property type="protein sequence ID" value="SMP06436.1"/>
    <property type="molecule type" value="Genomic_DNA"/>
</dbReference>
<evidence type="ECO:0000256" key="2">
    <source>
        <dbReference type="ARBA" id="ARBA00022475"/>
    </source>
</evidence>
<evidence type="ECO:0000256" key="4">
    <source>
        <dbReference type="ARBA" id="ARBA00022989"/>
    </source>
</evidence>
<feature type="transmembrane region" description="Helical" evidence="8">
    <location>
        <begin position="66"/>
        <end position="88"/>
    </location>
</feature>
<accession>A0AA45WKD6</accession>
<keyword evidence="2" id="KW-1003">Cell membrane</keyword>
<feature type="transmembrane region" description="Helical" evidence="8">
    <location>
        <begin position="109"/>
        <end position="125"/>
    </location>
</feature>
<keyword evidence="4 8" id="KW-1133">Transmembrane helix</keyword>
<feature type="transmembrane region" description="Helical" evidence="8">
    <location>
        <begin position="318"/>
        <end position="336"/>
    </location>
</feature>
<keyword evidence="12" id="KW-1185">Reference proteome</keyword>
<comment type="caution">
    <text evidence="11">The sequence shown here is derived from an EMBL/GenBank/DDBJ whole genome shotgun (WGS) entry which is preliminary data.</text>
</comment>
<feature type="transmembrane region" description="Helical" evidence="8">
    <location>
        <begin position="452"/>
        <end position="472"/>
    </location>
</feature>
<feature type="transmembrane region" description="Helical" evidence="8">
    <location>
        <begin position="276"/>
        <end position="298"/>
    </location>
</feature>
<evidence type="ECO:0000256" key="3">
    <source>
        <dbReference type="ARBA" id="ARBA00022692"/>
    </source>
</evidence>
<organism evidence="11 12">
    <name type="scientific">Venenivibrio stagnispumantis</name>
    <dbReference type="NCBI Taxonomy" id="407998"/>
    <lineage>
        <taxon>Bacteria</taxon>
        <taxon>Pseudomonadati</taxon>
        <taxon>Aquificota</taxon>
        <taxon>Aquificia</taxon>
        <taxon>Aquificales</taxon>
        <taxon>Hydrogenothermaceae</taxon>
        <taxon>Venenivibrio</taxon>
    </lineage>
</organism>
<evidence type="ECO:0000256" key="5">
    <source>
        <dbReference type="ARBA" id="ARBA00023002"/>
    </source>
</evidence>
<sequence length="491" mass="55149">MIEILLLQLVWSIVSYFVSVRTAMRMQIVISSLNLLIGLSLIYRLIELLKYSNGYKAIYELSGFLFLDALNAVIFIVILILALLSSIYSIGYMSKEINAGLPEKKVNEFYFWMNLFIFAMFIVALSNNFGILWIAIEGTTLATAFLISFYRNKEAVEAGWKYIILCSIGISFALFGIIVIYFASFHLLGEGIQALQISNIFDVADKFDKRLLTIAFIFIVVGFGTKVGFAPLHFWLPDAHSQAPTPISALMSGVLLNCAFYAILRVDSFMNKASIGYLSSNFLLFFGLFTVFVAMMFIIRQVDYKRLLAYSSMEHMGIIAIAFGINTKLSIFAGILHTLSHAFIKGSIFYSVGSILVNYHTKEIFNIKGLFGKMPITASILLLSVLAITGMPPFSLFITEFLITLEAIRNNFIWQAVLLLSLLVAIFGGFIYHFSQMLMGEDESNHKKEENLYLIIPSIIGLLIAVIFTFYIPKSLNILIKNINFIIGVKA</sequence>
<keyword evidence="3 7" id="KW-0812">Transmembrane</keyword>
<feature type="transmembrane region" description="Helical" evidence="8">
    <location>
        <begin position="371"/>
        <end position="392"/>
    </location>
</feature>
<dbReference type="RefSeq" id="WP_265134494.1">
    <property type="nucleotide sequence ID" value="NZ_FXTX01000004.1"/>
</dbReference>
<reference evidence="11" key="1">
    <citation type="submission" date="2017-05" db="EMBL/GenBank/DDBJ databases">
        <authorList>
            <person name="Varghese N."/>
            <person name="Submissions S."/>
        </authorList>
    </citation>
    <scope>NUCLEOTIDE SEQUENCE</scope>
    <source>
        <strain evidence="11">DSM 18763</strain>
    </source>
</reference>
<protein>
    <submittedName>
        <fullName evidence="11">Hydrogenase-4 component F</fullName>
    </submittedName>
</protein>
<dbReference type="Pfam" id="PF00662">
    <property type="entry name" value="Proton_antipo_N"/>
    <property type="match status" value="1"/>
</dbReference>
<evidence type="ECO:0000256" key="6">
    <source>
        <dbReference type="ARBA" id="ARBA00023136"/>
    </source>
</evidence>
<dbReference type="InterPro" id="IPR001750">
    <property type="entry name" value="ND/Mrp_TM"/>
</dbReference>
<evidence type="ECO:0000256" key="1">
    <source>
        <dbReference type="ARBA" id="ARBA00004651"/>
    </source>
</evidence>
<dbReference type="PANTHER" id="PTHR42682">
    <property type="entry name" value="HYDROGENASE-4 COMPONENT F"/>
    <property type="match status" value="1"/>
</dbReference>
<feature type="transmembrane region" description="Helical" evidence="8">
    <location>
        <begin position="412"/>
        <end position="432"/>
    </location>
</feature>
<evidence type="ECO:0000259" key="10">
    <source>
        <dbReference type="Pfam" id="PF00662"/>
    </source>
</evidence>
<feature type="domain" description="NADH-Ubiquinone oxidoreductase (complex I) chain 5 N-terminal" evidence="10">
    <location>
        <begin position="65"/>
        <end position="96"/>
    </location>
</feature>